<name>A0A1D3RI10_PLAMA</name>
<evidence type="ECO:0000256" key="1">
    <source>
        <dbReference type="SAM" id="Phobius"/>
    </source>
</evidence>
<dbReference type="OMA" id="QCTFKVQ"/>
<dbReference type="Proteomes" id="UP000219813">
    <property type="component" value="Chromosome 10"/>
</dbReference>
<dbReference type="OrthoDB" id="372679at2759"/>
<sequence length="381" mass="45299">MNIVFLIFLFILVSMVTEGRDDLVNIEKSDNFFLVLSKIKITGSKYLNDKKEQRDILMKVIDEEKNVEGNSDIYAEINEEKNTAKSMDINSYIILDEQVSLYDMLTISCTFKVNKKFDKSKLIVLLVKELIGDRSSLHMSNTIEDLKKDETFVFSNTFEDNFVVSTLSLLFVNLIAINGFYNLDIYISDGGKYTTKIYFLKIYLTFYNNLPVVSYPIRKNKNRIISNIMQKQLITYDTLHINNSKYVLYDYKDYYAFPIIMEKDNIMFYASKKNGINKTKKLFIYIIPIILVIMILLSFLMCTYFIFHLFKYNIKNIRTSYFNYAFLFSFISIMFTFILYDLFFNILQIYRIFIFLFTLFLVFFYKALKILREYRKCAQRG</sequence>
<evidence type="ECO:0000313" key="3">
    <source>
        <dbReference type="EMBL" id="SCN44666.1"/>
    </source>
</evidence>
<gene>
    <name evidence="3" type="primary">PmUG01_10018400</name>
    <name evidence="3" type="ORF">PMUG01_10018400</name>
</gene>
<feature type="transmembrane region" description="Helical" evidence="1">
    <location>
        <begin position="282"/>
        <end position="309"/>
    </location>
</feature>
<dbReference type="GeneID" id="39869184"/>
<keyword evidence="2" id="KW-0732">Signal</keyword>
<organism evidence="3 4">
    <name type="scientific">Plasmodium malariae</name>
    <dbReference type="NCBI Taxonomy" id="5858"/>
    <lineage>
        <taxon>Eukaryota</taxon>
        <taxon>Sar</taxon>
        <taxon>Alveolata</taxon>
        <taxon>Apicomplexa</taxon>
        <taxon>Aconoidasida</taxon>
        <taxon>Haemosporida</taxon>
        <taxon>Plasmodiidae</taxon>
        <taxon>Plasmodium</taxon>
        <taxon>Plasmodium (Plasmodium)</taxon>
    </lineage>
</organism>
<keyword evidence="1" id="KW-0812">Transmembrane</keyword>
<keyword evidence="4" id="KW-1185">Reference proteome</keyword>
<keyword evidence="1" id="KW-0472">Membrane</keyword>
<evidence type="ECO:0008006" key="5">
    <source>
        <dbReference type="Google" id="ProtNLM"/>
    </source>
</evidence>
<evidence type="ECO:0000256" key="2">
    <source>
        <dbReference type="SAM" id="SignalP"/>
    </source>
</evidence>
<proteinExistence type="predicted"/>
<evidence type="ECO:0000313" key="4">
    <source>
        <dbReference type="Proteomes" id="UP000219813"/>
    </source>
</evidence>
<feature type="chain" id="PRO_5008920170" description="Dolichyl-diphosphooligosaccharide--protein glycosyltransferase subunit 2" evidence="2">
    <location>
        <begin position="20"/>
        <end position="381"/>
    </location>
</feature>
<protein>
    <recommendedName>
        <fullName evidence="5">Dolichyl-diphosphooligosaccharide--protein glycosyltransferase subunit 2</fullName>
    </recommendedName>
</protein>
<feature type="transmembrane region" description="Helical" evidence="1">
    <location>
        <begin position="349"/>
        <end position="368"/>
    </location>
</feature>
<keyword evidence="1" id="KW-1133">Transmembrane helix</keyword>
<feature type="signal peptide" evidence="2">
    <location>
        <begin position="1"/>
        <end position="19"/>
    </location>
</feature>
<feature type="transmembrane region" description="Helical" evidence="1">
    <location>
        <begin position="321"/>
        <end position="343"/>
    </location>
</feature>
<reference evidence="3 4" key="1">
    <citation type="submission" date="2016-06" db="EMBL/GenBank/DDBJ databases">
        <authorList>
            <consortium name="Pathogen Informatics"/>
        </authorList>
    </citation>
    <scope>NUCLEOTIDE SEQUENCE [LARGE SCALE GENOMIC DNA]</scope>
</reference>
<dbReference type="RefSeq" id="XP_028861960.1">
    <property type="nucleotide sequence ID" value="XM_029005364.1"/>
</dbReference>
<dbReference type="AlphaFoldDB" id="A0A1D3RI10"/>
<accession>A0A1D3RI10</accession>
<dbReference type="KEGG" id="pmal:PMUG01_10018400"/>
<dbReference type="VEuPathDB" id="PlasmoDB:PmUG01_10018400"/>
<dbReference type="EMBL" id="LT594631">
    <property type="protein sequence ID" value="SCN44666.1"/>
    <property type="molecule type" value="Genomic_DNA"/>
</dbReference>